<name>A0A7J7MNU0_9MAGN</name>
<evidence type="ECO:0000313" key="1">
    <source>
        <dbReference type="EMBL" id="KAF6156556.1"/>
    </source>
</evidence>
<keyword evidence="2" id="KW-1185">Reference proteome</keyword>
<dbReference type="AlphaFoldDB" id="A0A7J7MNU0"/>
<sequence length="90" mass="10663">MHLLYPKYIFSIYLAFYKLLYFRDLDRHALIIYTWNLACLTSSKTKASPSTKLLSVENAFHLALNFLHEKSNREWLFICVNQSKNDILFG</sequence>
<accession>A0A7J7MNU0</accession>
<evidence type="ECO:0000313" key="2">
    <source>
        <dbReference type="Proteomes" id="UP000541444"/>
    </source>
</evidence>
<proteinExistence type="predicted"/>
<organism evidence="1 2">
    <name type="scientific">Kingdonia uniflora</name>
    <dbReference type="NCBI Taxonomy" id="39325"/>
    <lineage>
        <taxon>Eukaryota</taxon>
        <taxon>Viridiplantae</taxon>
        <taxon>Streptophyta</taxon>
        <taxon>Embryophyta</taxon>
        <taxon>Tracheophyta</taxon>
        <taxon>Spermatophyta</taxon>
        <taxon>Magnoliopsida</taxon>
        <taxon>Ranunculales</taxon>
        <taxon>Circaeasteraceae</taxon>
        <taxon>Kingdonia</taxon>
    </lineage>
</organism>
<dbReference type="Proteomes" id="UP000541444">
    <property type="component" value="Unassembled WGS sequence"/>
</dbReference>
<reference evidence="1 2" key="1">
    <citation type="journal article" date="2020" name="IScience">
        <title>Genome Sequencing of the Endangered Kingdonia uniflora (Circaeasteraceae, Ranunculales) Reveals Potential Mechanisms of Evolutionary Specialization.</title>
        <authorList>
            <person name="Sun Y."/>
            <person name="Deng T."/>
            <person name="Zhang A."/>
            <person name="Moore M.J."/>
            <person name="Landis J.B."/>
            <person name="Lin N."/>
            <person name="Zhang H."/>
            <person name="Zhang X."/>
            <person name="Huang J."/>
            <person name="Zhang X."/>
            <person name="Sun H."/>
            <person name="Wang H."/>
        </authorList>
    </citation>
    <scope>NUCLEOTIDE SEQUENCE [LARGE SCALE GENOMIC DNA]</scope>
    <source>
        <strain evidence="1">TB1705</strain>
        <tissue evidence="1">Leaf</tissue>
    </source>
</reference>
<comment type="caution">
    <text evidence="1">The sequence shown here is derived from an EMBL/GenBank/DDBJ whole genome shotgun (WGS) entry which is preliminary data.</text>
</comment>
<gene>
    <name evidence="1" type="ORF">GIB67_000021</name>
</gene>
<protein>
    <submittedName>
        <fullName evidence="1">Uncharacterized protein</fullName>
    </submittedName>
</protein>
<dbReference type="EMBL" id="JACGCM010001326">
    <property type="protein sequence ID" value="KAF6156556.1"/>
    <property type="molecule type" value="Genomic_DNA"/>
</dbReference>